<feature type="transmembrane region" description="Helical" evidence="1">
    <location>
        <begin position="62"/>
        <end position="82"/>
    </location>
</feature>
<feature type="transmembrane region" description="Helical" evidence="1">
    <location>
        <begin position="117"/>
        <end position="141"/>
    </location>
</feature>
<name>A0A9X2UNK8_9BACT</name>
<dbReference type="AlphaFoldDB" id="A0A9X2UNK8"/>
<proteinExistence type="predicted"/>
<feature type="transmembrane region" description="Helical" evidence="1">
    <location>
        <begin position="36"/>
        <end position="56"/>
    </location>
</feature>
<evidence type="ECO:0000313" key="2">
    <source>
        <dbReference type="EMBL" id="MCS4038236.1"/>
    </source>
</evidence>
<accession>A0A9X2UNK8</accession>
<evidence type="ECO:0000256" key="1">
    <source>
        <dbReference type="SAM" id="Phobius"/>
    </source>
</evidence>
<sequence length="142" mass="15709">MNEALSQLKHLPRTLLPDPGRFLPEPDRLQAIEARLGITIGLILAGLGTSLLLRWIPLPIPPLSLMCLLAGATALVFGFGVWRSRHYHEHRESKTRLQTEAHAAGDLYGEFKEEGNLWLWGWAVAAQFLAGLTLLITAVLVL</sequence>
<comment type="caution">
    <text evidence="2">The sequence shown here is derived from an EMBL/GenBank/DDBJ whole genome shotgun (WGS) entry which is preliminary data.</text>
</comment>
<gene>
    <name evidence="2" type="ORF">GGQ01_003327</name>
</gene>
<keyword evidence="1" id="KW-0472">Membrane</keyword>
<protein>
    <submittedName>
        <fullName evidence="2">Uncharacterized protein</fullName>
    </submittedName>
</protein>
<evidence type="ECO:0000313" key="3">
    <source>
        <dbReference type="Proteomes" id="UP001155040"/>
    </source>
</evidence>
<dbReference type="EMBL" id="JANUBF010000047">
    <property type="protein sequence ID" value="MCS4038236.1"/>
    <property type="molecule type" value="Genomic_DNA"/>
</dbReference>
<keyword evidence="1" id="KW-0812">Transmembrane</keyword>
<organism evidence="2 3">
    <name type="scientific">Salinibacter ruber</name>
    <dbReference type="NCBI Taxonomy" id="146919"/>
    <lineage>
        <taxon>Bacteria</taxon>
        <taxon>Pseudomonadati</taxon>
        <taxon>Rhodothermota</taxon>
        <taxon>Rhodothermia</taxon>
        <taxon>Rhodothermales</taxon>
        <taxon>Salinibacteraceae</taxon>
        <taxon>Salinibacter</taxon>
    </lineage>
</organism>
<dbReference type="Proteomes" id="UP001155040">
    <property type="component" value="Unassembled WGS sequence"/>
</dbReference>
<dbReference type="RefSeq" id="WP_103017061.1">
    <property type="nucleotide sequence ID" value="NZ_JANTZC010000031.1"/>
</dbReference>
<reference evidence="2" key="1">
    <citation type="submission" date="2022-08" db="EMBL/GenBank/DDBJ databases">
        <title>Genomic Encyclopedia of Type Strains, Phase V (KMG-V): Genome sequencing to study the core and pangenomes of soil and plant-associated prokaryotes.</title>
        <authorList>
            <person name="Whitman W."/>
        </authorList>
    </citation>
    <scope>NUCLEOTIDE SEQUENCE</scope>
    <source>
        <strain evidence="2">SP3012</strain>
    </source>
</reference>
<keyword evidence="1" id="KW-1133">Transmembrane helix</keyword>